<gene>
    <name evidence="2" type="ORF">BCT99_00670</name>
    <name evidence="1" type="ORF">BCV38_07095</name>
</gene>
<proteinExistence type="predicted"/>
<evidence type="ECO:0000313" key="3">
    <source>
        <dbReference type="Proteomes" id="UP000235385"/>
    </source>
</evidence>
<evidence type="ECO:0000313" key="1">
    <source>
        <dbReference type="EMBL" id="PME29841.1"/>
    </source>
</evidence>
<organism evidence="1 4">
    <name type="scientific">Vibrio lentus</name>
    <dbReference type="NCBI Taxonomy" id="136468"/>
    <lineage>
        <taxon>Bacteria</taxon>
        <taxon>Pseudomonadati</taxon>
        <taxon>Pseudomonadota</taxon>
        <taxon>Gammaproteobacteria</taxon>
        <taxon>Vibrionales</taxon>
        <taxon>Vibrionaceae</taxon>
        <taxon>Vibrio</taxon>
    </lineage>
</organism>
<comment type="caution">
    <text evidence="1">The sequence shown here is derived from an EMBL/GenBank/DDBJ whole genome shotgun (WGS) entry which is preliminary data.</text>
</comment>
<reference evidence="1" key="2">
    <citation type="submission" date="2016-07" db="EMBL/GenBank/DDBJ databases">
        <authorList>
            <person name="Kauffman K."/>
            <person name="Arevalo P."/>
            <person name="Polz M.F."/>
        </authorList>
    </citation>
    <scope>NUCLEOTIDE SEQUENCE</scope>
    <source>
        <strain evidence="2">10N.261.52.F7</strain>
        <strain evidence="1">10N.286.55.E1</strain>
    </source>
</reference>
<reference evidence="1 4" key="3">
    <citation type="journal article" date="2018" name="Nature">
        <title>A major lineage of non-tailed dsDNA viruses as unrecognized killers of marine bacteria.</title>
        <authorList>
            <person name="Kauffman K.M."/>
            <person name="Hussain F.A."/>
            <person name="Yang J."/>
            <person name="Arevalo P."/>
            <person name="Brown J.M."/>
            <person name="Chang W.K."/>
            <person name="VanInsberghe D."/>
            <person name="Elsherbini J."/>
            <person name="Sharma R.S."/>
            <person name="Cutler M.B."/>
            <person name="Kelly L."/>
            <person name="Polz M.F."/>
        </authorList>
    </citation>
    <scope>NUCLEOTIDE SEQUENCE [LARGE SCALE GENOMIC DNA]</scope>
    <source>
        <strain evidence="2">10N.261.52.F7</strain>
        <strain evidence="1 4">10N.286.55.E1</strain>
    </source>
</reference>
<protein>
    <submittedName>
        <fullName evidence="1">Uncharacterized protein</fullName>
    </submittedName>
</protein>
<dbReference type="Proteomes" id="UP000239763">
    <property type="component" value="Unassembled WGS sequence"/>
</dbReference>
<dbReference type="EMBL" id="MCXM01000001">
    <property type="protein sequence ID" value="PMK49955.1"/>
    <property type="molecule type" value="Genomic_DNA"/>
</dbReference>
<evidence type="ECO:0000313" key="2">
    <source>
        <dbReference type="EMBL" id="PMK49955.1"/>
    </source>
</evidence>
<reference evidence="3" key="1">
    <citation type="submission" date="2016-07" db="EMBL/GenBank/DDBJ databases">
        <title>Nontailed viruses are major unrecognized killers of bacteria in the ocean.</title>
        <authorList>
            <person name="Kauffman K."/>
            <person name="Hussain F."/>
            <person name="Yang J."/>
            <person name="Arevalo P."/>
            <person name="Brown J."/>
            <person name="Cutler M."/>
            <person name="Kelly L."/>
            <person name="Polz M.F."/>
        </authorList>
    </citation>
    <scope>NUCLEOTIDE SEQUENCE [LARGE SCALE GENOMIC DNA]</scope>
    <source>
        <strain evidence="3">10N.261.52.F7</strain>
    </source>
</reference>
<dbReference type="RefSeq" id="WP_102270193.1">
    <property type="nucleotide sequence ID" value="NZ_JAAHTI010000001.1"/>
</dbReference>
<accession>A0A2J6UEA0</accession>
<keyword evidence="4" id="KW-1185">Reference proteome</keyword>
<sequence>MQINTAFKVDGDSKSTPNHQLELDLGLSKQQLIKAQRYIETRYFSIDEIDDILYLFETCGHRHEMKLLIRNIHNWNENERTEMGSLLRYADKKARSGIYVLMEKFAEGRSLEQLLNQDFLYEQF</sequence>
<evidence type="ECO:0000313" key="4">
    <source>
        <dbReference type="Proteomes" id="UP000239763"/>
    </source>
</evidence>
<dbReference type="EMBL" id="MCSB01000013">
    <property type="protein sequence ID" value="PME29841.1"/>
    <property type="molecule type" value="Genomic_DNA"/>
</dbReference>
<name>A0A2J6UEA0_9VIBR</name>
<dbReference type="AlphaFoldDB" id="A0A2J6UEA0"/>